<keyword evidence="2 8" id="KW-0963">Cytoplasm</keyword>
<dbReference type="AlphaFoldDB" id="A0A850NCD5"/>
<evidence type="ECO:0000259" key="10">
    <source>
        <dbReference type="Pfam" id="PF02870"/>
    </source>
</evidence>
<dbReference type="GO" id="GO:0006307">
    <property type="term" value="P:DNA alkylation repair"/>
    <property type="evidence" value="ECO:0007669"/>
    <property type="project" value="UniProtKB-UniRule"/>
</dbReference>
<evidence type="ECO:0000259" key="9">
    <source>
        <dbReference type="Pfam" id="PF01035"/>
    </source>
</evidence>
<protein>
    <recommendedName>
        <fullName evidence="8">Methylated-DNA--protein-cysteine methyltransferase</fullName>
        <ecNumber evidence="8">2.1.1.63</ecNumber>
    </recommendedName>
    <alternativeName>
        <fullName evidence="8">6-O-methylguanine-DNA methyltransferase</fullName>
        <shortName evidence="8">MGMT</shortName>
    </alternativeName>
    <alternativeName>
        <fullName evidence="8">O-6-methylguanine-DNA-alkyltransferase</fullName>
    </alternativeName>
</protein>
<evidence type="ECO:0000256" key="2">
    <source>
        <dbReference type="ARBA" id="ARBA00022490"/>
    </source>
</evidence>
<dbReference type="InterPro" id="IPR023546">
    <property type="entry name" value="MGMT"/>
</dbReference>
<dbReference type="InterPro" id="IPR036217">
    <property type="entry name" value="MethylDNA_cys_MeTrfase_DNAb"/>
</dbReference>
<evidence type="ECO:0000313" key="11">
    <source>
        <dbReference type="EMBL" id="NVN16956.1"/>
    </source>
</evidence>
<dbReference type="EMBL" id="WYET01000001">
    <property type="protein sequence ID" value="NVN16956.1"/>
    <property type="molecule type" value="Genomic_DNA"/>
</dbReference>
<comment type="subcellular location">
    <subcellularLocation>
        <location evidence="8">Cytoplasm</location>
    </subcellularLocation>
</comment>
<dbReference type="PROSITE" id="PS00374">
    <property type="entry name" value="MGMT"/>
    <property type="match status" value="1"/>
</dbReference>
<sequence length="156" mass="17266">MEIAYLQTPIGTAELKGDENGLAAITVLEEKKPNSTIPEVLKDAVQQFQEYFDGNRTVFDLKLNPSGTDFQKKVWDALLQIPFGKTISYLELSKQLGDVKAIRAVASANGKNPLWIVVPCHRVIGTNGDLTGYAGGLHRKKWLLEHESPAKQTTLF</sequence>
<feature type="domain" description="Methylguanine DNA methyltransferase ribonuclease-like" evidence="10">
    <location>
        <begin position="4"/>
        <end position="64"/>
    </location>
</feature>
<organism evidence="11 12">
    <name type="scientific">Flagellimonas chongwuensis</name>
    <dbReference type="NCBI Taxonomy" id="2697365"/>
    <lineage>
        <taxon>Bacteria</taxon>
        <taxon>Pseudomonadati</taxon>
        <taxon>Bacteroidota</taxon>
        <taxon>Flavobacteriia</taxon>
        <taxon>Flavobacteriales</taxon>
        <taxon>Flavobacteriaceae</taxon>
        <taxon>Flagellimonas</taxon>
    </lineage>
</organism>
<dbReference type="GO" id="GO:0003908">
    <property type="term" value="F:methylated-DNA-[protein]-cysteine S-methyltransferase activity"/>
    <property type="evidence" value="ECO:0007669"/>
    <property type="project" value="UniProtKB-UniRule"/>
</dbReference>
<feature type="active site" description="Nucleophile; methyl group acceptor" evidence="8">
    <location>
        <position position="120"/>
    </location>
</feature>
<dbReference type="NCBIfam" id="TIGR00589">
    <property type="entry name" value="ogt"/>
    <property type="match status" value="1"/>
</dbReference>
<gene>
    <name evidence="11" type="ORF">GUA46_01275</name>
</gene>
<dbReference type="PANTHER" id="PTHR10815">
    <property type="entry name" value="METHYLATED-DNA--PROTEIN-CYSTEINE METHYLTRANSFERASE"/>
    <property type="match status" value="1"/>
</dbReference>
<keyword evidence="5 8" id="KW-0227">DNA damage</keyword>
<comment type="catalytic activity">
    <reaction evidence="1 8">
        <text>a 4-O-methyl-thymidine in DNA + L-cysteinyl-[protein] = a thymidine in DNA + S-methyl-L-cysteinyl-[protein]</text>
        <dbReference type="Rhea" id="RHEA:53428"/>
        <dbReference type="Rhea" id="RHEA-COMP:10131"/>
        <dbReference type="Rhea" id="RHEA-COMP:10132"/>
        <dbReference type="Rhea" id="RHEA-COMP:13555"/>
        <dbReference type="Rhea" id="RHEA-COMP:13556"/>
        <dbReference type="ChEBI" id="CHEBI:29950"/>
        <dbReference type="ChEBI" id="CHEBI:82612"/>
        <dbReference type="ChEBI" id="CHEBI:137386"/>
        <dbReference type="ChEBI" id="CHEBI:137387"/>
        <dbReference type="EC" id="2.1.1.63"/>
    </reaction>
</comment>
<dbReference type="GO" id="GO:0005737">
    <property type="term" value="C:cytoplasm"/>
    <property type="evidence" value="ECO:0007669"/>
    <property type="project" value="UniProtKB-SubCell"/>
</dbReference>
<comment type="catalytic activity">
    <reaction evidence="7 8">
        <text>a 6-O-methyl-2'-deoxyguanosine in DNA + L-cysteinyl-[protein] = S-methyl-L-cysteinyl-[protein] + a 2'-deoxyguanosine in DNA</text>
        <dbReference type="Rhea" id="RHEA:24000"/>
        <dbReference type="Rhea" id="RHEA-COMP:10131"/>
        <dbReference type="Rhea" id="RHEA-COMP:10132"/>
        <dbReference type="Rhea" id="RHEA-COMP:11367"/>
        <dbReference type="Rhea" id="RHEA-COMP:11368"/>
        <dbReference type="ChEBI" id="CHEBI:29950"/>
        <dbReference type="ChEBI" id="CHEBI:82612"/>
        <dbReference type="ChEBI" id="CHEBI:85445"/>
        <dbReference type="ChEBI" id="CHEBI:85448"/>
        <dbReference type="EC" id="2.1.1.63"/>
    </reaction>
</comment>
<dbReference type="InterPro" id="IPR036388">
    <property type="entry name" value="WH-like_DNA-bd_sf"/>
</dbReference>
<dbReference type="Pfam" id="PF01035">
    <property type="entry name" value="DNA_binding_1"/>
    <property type="match status" value="1"/>
</dbReference>
<keyword evidence="6 8" id="KW-0234">DNA repair</keyword>
<evidence type="ECO:0000256" key="4">
    <source>
        <dbReference type="ARBA" id="ARBA00022679"/>
    </source>
</evidence>
<evidence type="ECO:0000256" key="7">
    <source>
        <dbReference type="ARBA" id="ARBA00049348"/>
    </source>
</evidence>
<dbReference type="FunFam" id="1.10.10.10:FF:000337">
    <property type="entry name" value="Methylated-DNA--protein-cysteine methyltransferase"/>
    <property type="match status" value="1"/>
</dbReference>
<dbReference type="CDD" id="cd06445">
    <property type="entry name" value="ATase"/>
    <property type="match status" value="1"/>
</dbReference>
<dbReference type="EC" id="2.1.1.63" evidence="8"/>
<evidence type="ECO:0000313" key="12">
    <source>
        <dbReference type="Proteomes" id="UP000558089"/>
    </source>
</evidence>
<dbReference type="InterPro" id="IPR036631">
    <property type="entry name" value="MGMT_N_sf"/>
</dbReference>
<evidence type="ECO:0000256" key="5">
    <source>
        <dbReference type="ARBA" id="ARBA00022763"/>
    </source>
</evidence>
<feature type="domain" description="Methylated-DNA-[protein]-cysteine S-methyltransferase DNA binding" evidence="9">
    <location>
        <begin position="69"/>
        <end position="148"/>
    </location>
</feature>
<accession>A0A850NCD5</accession>
<dbReference type="HAMAP" id="MF_00772">
    <property type="entry name" value="OGT"/>
    <property type="match status" value="1"/>
</dbReference>
<dbReference type="InterPro" id="IPR001497">
    <property type="entry name" value="MethylDNA_cys_MeTrfase_AS"/>
</dbReference>
<keyword evidence="4 8" id="KW-0808">Transferase</keyword>
<keyword evidence="3 8" id="KW-0489">Methyltransferase</keyword>
<dbReference type="Gene3D" id="3.30.160.70">
    <property type="entry name" value="Methylated DNA-protein cysteine methyltransferase domain"/>
    <property type="match status" value="1"/>
</dbReference>
<proteinExistence type="inferred from homology"/>
<dbReference type="SUPFAM" id="SSF53155">
    <property type="entry name" value="Methylated DNA-protein cysteine methyltransferase domain"/>
    <property type="match status" value="1"/>
</dbReference>
<evidence type="ECO:0000256" key="6">
    <source>
        <dbReference type="ARBA" id="ARBA00023204"/>
    </source>
</evidence>
<reference evidence="11 12" key="1">
    <citation type="submission" date="2020-01" db="EMBL/GenBank/DDBJ databases">
        <title>Draft Genome Analysis of Muricauda sp. HICW Isolated from coastal seawater of PR China.</title>
        <authorList>
            <person name="Chen M.-X."/>
        </authorList>
    </citation>
    <scope>NUCLEOTIDE SEQUENCE [LARGE SCALE GENOMIC DNA]</scope>
    <source>
        <strain evidence="11 12">HICW</strain>
    </source>
</reference>
<dbReference type="InterPro" id="IPR008332">
    <property type="entry name" value="MethylG_MeTrfase_N"/>
</dbReference>
<comment type="function">
    <text evidence="8">Involved in the cellular defense against the biological effects of O6-methylguanine (O6-MeG) and O4-methylthymine (O4-MeT) in DNA. Repairs the methylated nucleobase in DNA by stoichiometrically transferring the methyl group to a cysteine residue in the enzyme. This is a suicide reaction: the enzyme is irreversibly inactivated.</text>
</comment>
<comment type="similarity">
    <text evidence="8">Belongs to the MGMT family.</text>
</comment>
<dbReference type="GO" id="GO:0032259">
    <property type="term" value="P:methylation"/>
    <property type="evidence" value="ECO:0007669"/>
    <property type="project" value="UniProtKB-KW"/>
</dbReference>
<comment type="miscellaneous">
    <text evidence="8">This enzyme catalyzes only one turnover and therefore is not strictly catalytic. According to one definition, an enzyme is a biocatalyst that acts repeatedly and over many reaction cycles.</text>
</comment>
<keyword evidence="12" id="KW-1185">Reference proteome</keyword>
<dbReference type="RefSeq" id="WP_176618982.1">
    <property type="nucleotide sequence ID" value="NZ_WYET01000001.1"/>
</dbReference>
<dbReference type="Proteomes" id="UP000558089">
    <property type="component" value="Unassembled WGS sequence"/>
</dbReference>
<name>A0A850NCD5_9FLAO</name>
<dbReference type="InterPro" id="IPR014048">
    <property type="entry name" value="MethylDNA_cys_MeTrfase_DNA-bd"/>
</dbReference>
<evidence type="ECO:0000256" key="8">
    <source>
        <dbReference type="HAMAP-Rule" id="MF_00772"/>
    </source>
</evidence>
<comment type="caution">
    <text evidence="11">The sequence shown here is derived from an EMBL/GenBank/DDBJ whole genome shotgun (WGS) entry which is preliminary data.</text>
</comment>
<dbReference type="SUPFAM" id="SSF46767">
    <property type="entry name" value="Methylated DNA-protein cysteine methyltransferase, C-terminal domain"/>
    <property type="match status" value="1"/>
</dbReference>
<evidence type="ECO:0000256" key="3">
    <source>
        <dbReference type="ARBA" id="ARBA00022603"/>
    </source>
</evidence>
<dbReference type="Pfam" id="PF02870">
    <property type="entry name" value="Methyltransf_1N"/>
    <property type="match status" value="1"/>
</dbReference>
<dbReference type="PANTHER" id="PTHR10815:SF5">
    <property type="entry name" value="METHYLATED-DNA--PROTEIN-CYSTEINE METHYLTRANSFERASE"/>
    <property type="match status" value="1"/>
</dbReference>
<dbReference type="Gene3D" id="1.10.10.10">
    <property type="entry name" value="Winged helix-like DNA-binding domain superfamily/Winged helix DNA-binding domain"/>
    <property type="match status" value="1"/>
</dbReference>
<evidence type="ECO:0000256" key="1">
    <source>
        <dbReference type="ARBA" id="ARBA00001286"/>
    </source>
</evidence>